<dbReference type="eggNOG" id="COG4803">
    <property type="taxonomic scope" value="Bacteria"/>
</dbReference>
<dbReference type="STRING" id="1032480.MLP_35320"/>
<feature type="transmembrane region" description="Helical" evidence="1">
    <location>
        <begin position="66"/>
        <end position="91"/>
    </location>
</feature>
<dbReference type="Proteomes" id="UP000007947">
    <property type="component" value="Chromosome"/>
</dbReference>
<dbReference type="KEGG" id="mph:MLP_35320"/>
<organism evidence="2 3">
    <name type="scientific">Microlunatus phosphovorus (strain ATCC 700054 / DSM 10555 / JCM 9379 / NBRC 101784 / NCIMB 13414 / VKM Ac-1990 / NM-1)</name>
    <dbReference type="NCBI Taxonomy" id="1032480"/>
    <lineage>
        <taxon>Bacteria</taxon>
        <taxon>Bacillati</taxon>
        <taxon>Actinomycetota</taxon>
        <taxon>Actinomycetes</taxon>
        <taxon>Propionibacteriales</taxon>
        <taxon>Propionibacteriaceae</taxon>
        <taxon>Microlunatus</taxon>
    </lineage>
</organism>
<dbReference type="OrthoDB" id="5244321at2"/>
<dbReference type="RefSeq" id="WP_013864401.1">
    <property type="nucleotide sequence ID" value="NC_015635.1"/>
</dbReference>
<sequence>MATLTAWKFDRPDGASLAMRTLRELDDEGLIRVQEAAIVEWPVGQRRPKTRQIGDLTGEYALGGMFWGFLFGILFFMPVIGAGVGAAAGVIKGKLEDVGVDDDFIDNVKEQVTEGTSALFLLTSGAVADRIRQRFVGTHLELIESNLSAEDEAALRERLGLD</sequence>
<dbReference type="HOGENOM" id="CLU_097445_0_0_11"/>
<dbReference type="EMBL" id="AP012204">
    <property type="protein sequence ID" value="BAK36546.1"/>
    <property type="molecule type" value="Genomic_DNA"/>
</dbReference>
<accession>F5XN96</accession>
<evidence type="ECO:0000313" key="3">
    <source>
        <dbReference type="Proteomes" id="UP000007947"/>
    </source>
</evidence>
<dbReference type="AlphaFoldDB" id="F5XN96"/>
<keyword evidence="3" id="KW-1185">Reference proteome</keyword>
<evidence type="ECO:0008006" key="4">
    <source>
        <dbReference type="Google" id="ProtNLM"/>
    </source>
</evidence>
<evidence type="ECO:0000313" key="2">
    <source>
        <dbReference type="EMBL" id="BAK36546.1"/>
    </source>
</evidence>
<dbReference type="Pfam" id="PF06897">
    <property type="entry name" value="DUF1269"/>
    <property type="match status" value="1"/>
</dbReference>
<keyword evidence="1" id="KW-0472">Membrane</keyword>
<keyword evidence="1" id="KW-1133">Transmembrane helix</keyword>
<name>F5XN96_MICPN</name>
<evidence type="ECO:0000256" key="1">
    <source>
        <dbReference type="SAM" id="Phobius"/>
    </source>
</evidence>
<dbReference type="InterPro" id="IPR009200">
    <property type="entry name" value="DUF1269_membrane"/>
</dbReference>
<gene>
    <name evidence="2" type="ordered locus">MLP_35320</name>
</gene>
<proteinExistence type="predicted"/>
<reference evidence="2 3" key="1">
    <citation type="submission" date="2011-05" db="EMBL/GenBank/DDBJ databases">
        <title>Whole genome sequence of Microlunatus phosphovorus NM-1.</title>
        <authorList>
            <person name="Hosoyama A."/>
            <person name="Sasaki K."/>
            <person name="Harada T."/>
            <person name="Igarashi R."/>
            <person name="Kawakoshi A."/>
            <person name="Sasagawa M."/>
            <person name="Fukada J."/>
            <person name="Nakamura S."/>
            <person name="Katano Y."/>
            <person name="Hanada S."/>
            <person name="Kamagata Y."/>
            <person name="Nakamura N."/>
            <person name="Yamazaki S."/>
            <person name="Fujita N."/>
        </authorList>
    </citation>
    <scope>NUCLEOTIDE SEQUENCE [LARGE SCALE GENOMIC DNA]</scope>
    <source>
        <strain evidence="3">ATCC 700054 / DSM 10555 / JCM 9379 / NBRC 101784 / NCIMB 13414 / VKM Ac-1990 / NM-1</strain>
    </source>
</reference>
<keyword evidence="1" id="KW-0812">Transmembrane</keyword>
<protein>
    <recommendedName>
        <fullName evidence="4">DUF1269 domain-containing protein</fullName>
    </recommendedName>
</protein>